<dbReference type="EMBL" id="JBJXBP010000002">
    <property type="protein sequence ID" value="KAL3846025.1"/>
    <property type="molecule type" value="Genomic_DNA"/>
</dbReference>
<comment type="caution">
    <text evidence="2">The sequence shown here is derived from an EMBL/GenBank/DDBJ whole genome shotgun (WGS) entry which is preliminary data.</text>
</comment>
<dbReference type="PANTHER" id="PTHR35122:SF2">
    <property type="entry name" value="OS04G0598000 PROTEIN"/>
    <property type="match status" value="1"/>
</dbReference>
<dbReference type="Pfam" id="PF22272">
    <property type="entry name" value="LEA_3b"/>
    <property type="match status" value="1"/>
</dbReference>
<dbReference type="PANTHER" id="PTHR35122">
    <property type="entry name" value="OSJNBA0093F12.14 PROTEIN"/>
    <property type="match status" value="1"/>
</dbReference>
<accession>A0ABD3UC95</accession>
<keyword evidence="3" id="KW-1185">Reference proteome</keyword>
<dbReference type="Proteomes" id="UP001634393">
    <property type="component" value="Unassembled WGS sequence"/>
</dbReference>
<name>A0ABD3UC95_9LAMI</name>
<dbReference type="AlphaFoldDB" id="A0ABD3UC95"/>
<sequence length="120" mass="13141">MAANLQQIFGLAKSLVKPFTIIPNSLSLTLRRSVHGSVYDKNPEDLVQSTVVPDHVITPLQPDQYWAPHPQTGVFGPAKDNTPASGGERGFHASASEDSVLEQKAFFRPLEDLDKPEVHP</sequence>
<organism evidence="2 3">
    <name type="scientific">Penstemon smallii</name>
    <dbReference type="NCBI Taxonomy" id="265156"/>
    <lineage>
        <taxon>Eukaryota</taxon>
        <taxon>Viridiplantae</taxon>
        <taxon>Streptophyta</taxon>
        <taxon>Embryophyta</taxon>
        <taxon>Tracheophyta</taxon>
        <taxon>Spermatophyta</taxon>
        <taxon>Magnoliopsida</taxon>
        <taxon>eudicotyledons</taxon>
        <taxon>Gunneridae</taxon>
        <taxon>Pentapetalae</taxon>
        <taxon>asterids</taxon>
        <taxon>lamiids</taxon>
        <taxon>Lamiales</taxon>
        <taxon>Plantaginaceae</taxon>
        <taxon>Cheloneae</taxon>
        <taxon>Penstemon</taxon>
    </lineage>
</organism>
<dbReference type="InterPro" id="IPR039291">
    <property type="entry name" value="At5g17165-like"/>
</dbReference>
<feature type="region of interest" description="Disordered" evidence="1">
    <location>
        <begin position="62"/>
        <end position="97"/>
    </location>
</feature>
<reference evidence="2 3" key="1">
    <citation type="submission" date="2024-12" db="EMBL/GenBank/DDBJ databases">
        <title>The unique morphological basis and parallel evolutionary history of personate flowers in Penstemon.</title>
        <authorList>
            <person name="Depatie T.H."/>
            <person name="Wessinger C.A."/>
        </authorList>
    </citation>
    <scope>NUCLEOTIDE SEQUENCE [LARGE SCALE GENOMIC DNA]</scope>
    <source>
        <strain evidence="2">WTNN_2</strain>
        <tissue evidence="2">Leaf</tissue>
    </source>
</reference>
<evidence type="ECO:0000313" key="2">
    <source>
        <dbReference type="EMBL" id="KAL3846025.1"/>
    </source>
</evidence>
<evidence type="ECO:0000313" key="3">
    <source>
        <dbReference type="Proteomes" id="UP001634393"/>
    </source>
</evidence>
<protein>
    <recommendedName>
        <fullName evidence="4">Late embryogenesis abundant protein</fullName>
    </recommendedName>
</protein>
<proteinExistence type="predicted"/>
<gene>
    <name evidence="2" type="ORF">ACJIZ3_003428</name>
</gene>
<evidence type="ECO:0000256" key="1">
    <source>
        <dbReference type="SAM" id="MobiDB-lite"/>
    </source>
</evidence>
<evidence type="ECO:0008006" key="4">
    <source>
        <dbReference type="Google" id="ProtNLM"/>
    </source>
</evidence>